<evidence type="ECO:0000313" key="1">
    <source>
        <dbReference type="EMBL" id="GKV47973.1"/>
    </source>
</evidence>
<dbReference type="Proteomes" id="UP001054252">
    <property type="component" value="Unassembled WGS sequence"/>
</dbReference>
<comment type="caution">
    <text evidence="1">The sequence shown here is derived from an EMBL/GenBank/DDBJ whole genome shotgun (WGS) entry which is preliminary data.</text>
</comment>
<organism evidence="1 2">
    <name type="scientific">Rubroshorea leprosula</name>
    <dbReference type="NCBI Taxonomy" id="152421"/>
    <lineage>
        <taxon>Eukaryota</taxon>
        <taxon>Viridiplantae</taxon>
        <taxon>Streptophyta</taxon>
        <taxon>Embryophyta</taxon>
        <taxon>Tracheophyta</taxon>
        <taxon>Spermatophyta</taxon>
        <taxon>Magnoliopsida</taxon>
        <taxon>eudicotyledons</taxon>
        <taxon>Gunneridae</taxon>
        <taxon>Pentapetalae</taxon>
        <taxon>rosids</taxon>
        <taxon>malvids</taxon>
        <taxon>Malvales</taxon>
        <taxon>Dipterocarpaceae</taxon>
        <taxon>Rubroshorea</taxon>
    </lineage>
</organism>
<gene>
    <name evidence="1" type="ORF">SLEP1_g54821</name>
</gene>
<proteinExistence type="predicted"/>
<reference evidence="1 2" key="1">
    <citation type="journal article" date="2021" name="Commun. Biol.">
        <title>The genome of Shorea leprosula (Dipterocarpaceae) highlights the ecological relevance of drought in aseasonal tropical rainforests.</title>
        <authorList>
            <person name="Ng K.K.S."/>
            <person name="Kobayashi M.J."/>
            <person name="Fawcett J.A."/>
            <person name="Hatakeyama M."/>
            <person name="Paape T."/>
            <person name="Ng C.H."/>
            <person name="Ang C.C."/>
            <person name="Tnah L.H."/>
            <person name="Lee C.T."/>
            <person name="Nishiyama T."/>
            <person name="Sese J."/>
            <person name="O'Brien M.J."/>
            <person name="Copetti D."/>
            <person name="Mohd Noor M.I."/>
            <person name="Ong R.C."/>
            <person name="Putra M."/>
            <person name="Sireger I.Z."/>
            <person name="Indrioko S."/>
            <person name="Kosugi Y."/>
            <person name="Izuno A."/>
            <person name="Isagi Y."/>
            <person name="Lee S.L."/>
            <person name="Shimizu K.K."/>
        </authorList>
    </citation>
    <scope>NUCLEOTIDE SEQUENCE [LARGE SCALE GENOMIC DNA]</scope>
    <source>
        <strain evidence="1">214</strain>
    </source>
</reference>
<dbReference type="AlphaFoldDB" id="A0AAV5MGI8"/>
<accession>A0AAV5MGI8</accession>
<dbReference type="EMBL" id="BPVZ01000242">
    <property type="protein sequence ID" value="GKV47973.1"/>
    <property type="molecule type" value="Genomic_DNA"/>
</dbReference>
<protein>
    <submittedName>
        <fullName evidence="1">Uncharacterized protein</fullName>
    </submittedName>
</protein>
<keyword evidence="2" id="KW-1185">Reference proteome</keyword>
<name>A0AAV5MGI8_9ROSI</name>
<sequence length="223" mass="24051">MQILLTDIPKELFVTSDENLEIKTIQAGGLEAVTAMNSSSSGEMGILQLSLQQLEPWHGSRTLVHFASPPGAATIGTPFERAVEFKRKRDEKLDGACSGKRPATAYTTPSRPPIGGFVAEARQNCHPSAAALATQGATFSTNEVSKLVLCDPIVSASEPHDRLAMLGEATATAGSSGGPTTQSSPHNENFELYLLPPFMSFLTRYVTWMMQVFMFMLDYGSYG</sequence>
<evidence type="ECO:0000313" key="2">
    <source>
        <dbReference type="Proteomes" id="UP001054252"/>
    </source>
</evidence>